<evidence type="ECO:0000259" key="12">
    <source>
        <dbReference type="Pfam" id="PF18378"/>
    </source>
</evidence>
<dbReference type="Pfam" id="PF18378">
    <property type="entry name" value="Nup188_C"/>
    <property type="match status" value="1"/>
</dbReference>
<feature type="domain" description="Nucleoporin Nup188 N-terminal" evidence="11">
    <location>
        <begin position="122"/>
        <end position="347"/>
    </location>
</feature>
<comment type="similarity">
    <text evidence="8">Belongs to the Nup188 family.</text>
</comment>
<dbReference type="OrthoDB" id="102511at2759"/>
<evidence type="ECO:0000256" key="2">
    <source>
        <dbReference type="ARBA" id="ARBA00022448"/>
    </source>
</evidence>
<dbReference type="STRING" id="1884261.A0A5C3QWB0"/>
<feature type="region of interest" description="Disordered" evidence="10">
    <location>
        <begin position="1115"/>
        <end position="1147"/>
    </location>
</feature>
<keyword evidence="15" id="KW-1185">Reference proteome</keyword>
<dbReference type="Proteomes" id="UP000305067">
    <property type="component" value="Unassembled WGS sequence"/>
</dbReference>
<dbReference type="GO" id="GO:0006606">
    <property type="term" value="P:protein import into nucleus"/>
    <property type="evidence" value="ECO:0007669"/>
    <property type="project" value="TreeGrafter"/>
</dbReference>
<dbReference type="Pfam" id="PF10487">
    <property type="entry name" value="Nup188_N"/>
    <property type="match status" value="1"/>
</dbReference>
<dbReference type="InterPro" id="IPR018864">
    <property type="entry name" value="Nucleoporin_Nup188_N"/>
</dbReference>
<evidence type="ECO:0000259" key="13">
    <source>
        <dbReference type="Pfam" id="PF21093"/>
    </source>
</evidence>
<dbReference type="InterPro" id="IPR044840">
    <property type="entry name" value="Nup188"/>
</dbReference>
<evidence type="ECO:0000313" key="14">
    <source>
        <dbReference type="EMBL" id="TFL02634.1"/>
    </source>
</evidence>
<keyword evidence="6" id="KW-0906">Nuclear pore complex</keyword>
<keyword evidence="2" id="KW-0813">Transport</keyword>
<evidence type="ECO:0000256" key="7">
    <source>
        <dbReference type="ARBA" id="ARBA00023242"/>
    </source>
</evidence>
<accession>A0A5C3QWB0</accession>
<evidence type="ECO:0000256" key="1">
    <source>
        <dbReference type="ARBA" id="ARBA00004567"/>
    </source>
</evidence>
<sequence>MSGESSKRSNLIDVTYSNLHSILSGQVEGISDTHLLDILIPRFTQLGSISDPFGTPTPASREKIKKGSVVLQDGVLIRLEEPDKEFVYAISKQFGIDEVHACVLFRSFLYNEGLPAQGSKGDSEEKGIVEELLEAITPFYHAERLYVIRALLPLFRAQSSPEDAWHGVATEILPKILPDGRKFAQSIIKEYLRKTQAKPPAEMNSDPKTAGRWAKQNAKEQLLFLELLFWTMWSHVPCDGPLVLQIYEAAYSTNLGAKHSNVTLLLDEESSRIQQDCAALWILITIEVLELENVAEGAGASISDRPQNPDFYISSPTSLEKIHELVTNNDGTQHACAYLAWAFVLARIAGSATQMSEVPDSYRTFLRAVVNPAQGKDRDPMYTVMAKMCLDPSTGLFQLLGSLLTQSPVFVTSVSWHRGSTITDPNAVAFRSVIKGLLIALLELVPVELIPDFPGLVEVWTSLFGRSEPQSIAGITTQFWTSDYPHSIARRALFDVARSRFPIHARPLLRLLRAQTGLGFLDTDPLGTVDHVDGGGGGGLTEERALCARHVFYFFEKVATFSTVVPLSECAGPQALYERVLERYGTATGTGGLSYQTLKPIVLPGGSTMPAKTKGTVLSNDGGEVMVVCWAHEHSGWKLILDVLRECVGRVSLQGGDVAFKNRWAGETQESQNQKTTLSLEEIGAEGMEETELIIDILDLLRSVMQDNPVQTEQIVEALEAGSDPSSTQSEGLVQVITMILESSLSNKSPSSSKSARTRLITSAMSVLSALLPLPSYSTRVWLYIRSTPALFGHPDRPGTSFASVALSAERMTGHYTMTLALLHLVQQLFHQAASTVLVDGPKLASVKEDVLLRAVRFVHTEIWVEHAGWKYAQMGDRFEIGRRVTGLYADILSHSPAGLEERPFPALAKAIVDVMLGNASSSSAVGPLVTALATGGSTLKGLYKARRYDDARRMIFLLEGCLSLVRVVLGAKGRVFGGEQGGGRLVMLEQALCTRVSGGFDSNARFDPIDVLAGYVKERDMGGVVPLEAARVLGLLCASFGSTQMSVIGHLGNAERIVQAFVRIVQHPYDELELRNAVWRFIGMAVDREPAMATLFVTGRHYVPPVKKALAIEGEKEKGKGKEDTASATVEKKEQDDKKKEEDTGKPEVTAMHVAVEVVETWREMWDVNPRLLVSVMRFLDVVWQHGLEHTAVMKDLRKDDSFWDRIGLMASEETGPSPDYQPQADAMDGETMSDEFVEGVAAHAYRVECKSHALRILAADLDIHFHESRAADSTKQPPLSFYKMEQVLQTKDQFQEQISEATPSSYDPELHDMMVVLLKTQLPGLTLEQLEQQDAVEEREYGGNFMYSTALLQGRLMFSGVDLGTHSAESIHSLLRSINLNLSLNHTQNMLVESWQGYLQKAVPFLRGKQRSAVRENALHVAADVAAGLAGEKRLGDMMATVYGLRLALVLALVEVAWFPGSEEFKKSEVMSFVELVQGLHGVVTNEPQAVSRSFLGIVTVPFHRTLLQIIYYCARCSRDLVRRPKTLNADHRLTVSAMLEVSLALVADALRVVLVSARSRYDMDLDRDMELLVSVFEQCTLPELNMSPAHWLMRCQELDLIQASLELFAHADLVGLSDIQALVSRKGPYYAPHLLLFHMILANIPQSAEKLASDGVLSAYSNNILSAALSSGLVDVVIPELPSERSPAHSAYCSMLSVVSAVVTALGRHNHYFDAEACALVQLYGQQISRCLSWTINEPITLPLLEELEQTVSLFHSIAESTPHSASKNPVVEKVLRGFTARASMLLQQINYALTHPNHLASLIEPVNADERSRLEKEQGVEDPRKRPLVGSIMGRLFRLAGNVLATFVSVTRAFDVLITDQEEWALREVLIVPHSKVVVGESASLGTLFELSNSTLDALRDALPGAAAPKALGPPKPIAEPAADTNYDLRSLRQLLEAALLYSVTQLTIFLSNPDEAPDAAGGDMDLSEDHLSMIERAEEKRGPRQSLTLGERLKRGMTGEMVADLQGILGKAKGVLEQVDKVLEKEKGGGQSVDISGVLLVFLNEHALL</sequence>
<dbReference type="EMBL" id="ML178822">
    <property type="protein sequence ID" value="TFL02634.1"/>
    <property type="molecule type" value="Genomic_DNA"/>
</dbReference>
<comment type="subcellular location">
    <subcellularLocation>
        <location evidence="1">Nucleus</location>
        <location evidence="1">Nuclear pore complex</location>
    </subcellularLocation>
</comment>
<dbReference type="InterPro" id="IPR048883">
    <property type="entry name" value="Nup188_N-subdom_III"/>
</dbReference>
<feature type="domain" description="Nucleoporin Nup188 N-terminal subdomain III" evidence="13">
    <location>
        <begin position="689"/>
        <end position="1101"/>
    </location>
</feature>
<evidence type="ECO:0000256" key="4">
    <source>
        <dbReference type="ARBA" id="ARBA00022927"/>
    </source>
</evidence>
<dbReference type="InterPro" id="IPR041634">
    <property type="entry name" value="Nup188_C"/>
</dbReference>
<keyword evidence="7" id="KW-0539">Nucleus</keyword>
<dbReference type="Pfam" id="PF21093">
    <property type="entry name" value="Nup188_N-subdom_III"/>
    <property type="match status" value="1"/>
</dbReference>
<dbReference type="GO" id="GO:0051028">
    <property type="term" value="P:mRNA transport"/>
    <property type="evidence" value="ECO:0007669"/>
    <property type="project" value="UniProtKB-KW"/>
</dbReference>
<evidence type="ECO:0000313" key="15">
    <source>
        <dbReference type="Proteomes" id="UP000305067"/>
    </source>
</evidence>
<evidence type="ECO:0000256" key="5">
    <source>
        <dbReference type="ARBA" id="ARBA00023010"/>
    </source>
</evidence>
<keyword evidence="5" id="KW-0811">Translocation</keyword>
<dbReference type="Gene3D" id="1.25.10.70">
    <property type="match status" value="1"/>
</dbReference>
<evidence type="ECO:0000256" key="6">
    <source>
        <dbReference type="ARBA" id="ARBA00023132"/>
    </source>
</evidence>
<dbReference type="PANTHER" id="PTHR31431:SF1">
    <property type="entry name" value="NUCLEOPORIN NUP188"/>
    <property type="match status" value="1"/>
</dbReference>
<dbReference type="GO" id="GO:0044611">
    <property type="term" value="C:nuclear pore inner ring"/>
    <property type="evidence" value="ECO:0007669"/>
    <property type="project" value="TreeGrafter"/>
</dbReference>
<dbReference type="GO" id="GO:0017056">
    <property type="term" value="F:structural constituent of nuclear pore"/>
    <property type="evidence" value="ECO:0007669"/>
    <property type="project" value="InterPro"/>
</dbReference>
<evidence type="ECO:0000256" key="9">
    <source>
        <dbReference type="ARBA" id="ARBA00040174"/>
    </source>
</evidence>
<feature type="domain" description="Nuclear pore protein Nup188 C-terminal" evidence="12">
    <location>
        <begin position="1502"/>
        <end position="1672"/>
    </location>
</feature>
<evidence type="ECO:0000256" key="8">
    <source>
        <dbReference type="ARBA" id="ARBA00038387"/>
    </source>
</evidence>
<evidence type="ECO:0000259" key="11">
    <source>
        <dbReference type="Pfam" id="PF10487"/>
    </source>
</evidence>
<dbReference type="PANTHER" id="PTHR31431">
    <property type="entry name" value="NUCLEOPORIN NUP188 HOMOLOG"/>
    <property type="match status" value="1"/>
</dbReference>
<evidence type="ECO:0000256" key="10">
    <source>
        <dbReference type="SAM" id="MobiDB-lite"/>
    </source>
</evidence>
<dbReference type="GO" id="GO:0006405">
    <property type="term" value="P:RNA export from nucleus"/>
    <property type="evidence" value="ECO:0007669"/>
    <property type="project" value="TreeGrafter"/>
</dbReference>
<protein>
    <recommendedName>
        <fullName evidence="9">Nucleoporin NUP188</fullName>
    </recommendedName>
</protein>
<gene>
    <name evidence="14" type="ORF">BDV98DRAFT_603802</name>
</gene>
<reference evidence="14 15" key="1">
    <citation type="journal article" date="2019" name="Nat. Ecol. Evol.">
        <title>Megaphylogeny resolves global patterns of mushroom evolution.</title>
        <authorList>
            <person name="Varga T."/>
            <person name="Krizsan K."/>
            <person name="Foldi C."/>
            <person name="Dima B."/>
            <person name="Sanchez-Garcia M."/>
            <person name="Sanchez-Ramirez S."/>
            <person name="Szollosi G.J."/>
            <person name="Szarkandi J.G."/>
            <person name="Papp V."/>
            <person name="Albert L."/>
            <person name="Andreopoulos W."/>
            <person name="Angelini C."/>
            <person name="Antonin V."/>
            <person name="Barry K.W."/>
            <person name="Bougher N.L."/>
            <person name="Buchanan P."/>
            <person name="Buyck B."/>
            <person name="Bense V."/>
            <person name="Catcheside P."/>
            <person name="Chovatia M."/>
            <person name="Cooper J."/>
            <person name="Damon W."/>
            <person name="Desjardin D."/>
            <person name="Finy P."/>
            <person name="Geml J."/>
            <person name="Haridas S."/>
            <person name="Hughes K."/>
            <person name="Justo A."/>
            <person name="Karasinski D."/>
            <person name="Kautmanova I."/>
            <person name="Kiss B."/>
            <person name="Kocsube S."/>
            <person name="Kotiranta H."/>
            <person name="LaButti K.M."/>
            <person name="Lechner B.E."/>
            <person name="Liimatainen K."/>
            <person name="Lipzen A."/>
            <person name="Lukacs Z."/>
            <person name="Mihaltcheva S."/>
            <person name="Morgado L.N."/>
            <person name="Niskanen T."/>
            <person name="Noordeloos M.E."/>
            <person name="Ohm R.A."/>
            <person name="Ortiz-Santana B."/>
            <person name="Ovrebo C."/>
            <person name="Racz N."/>
            <person name="Riley R."/>
            <person name="Savchenko A."/>
            <person name="Shiryaev A."/>
            <person name="Soop K."/>
            <person name="Spirin V."/>
            <person name="Szebenyi C."/>
            <person name="Tomsovsky M."/>
            <person name="Tulloss R.E."/>
            <person name="Uehling J."/>
            <person name="Grigoriev I.V."/>
            <person name="Vagvolgyi C."/>
            <person name="Papp T."/>
            <person name="Martin F.M."/>
            <person name="Miettinen O."/>
            <person name="Hibbett D.S."/>
            <person name="Nagy L.G."/>
        </authorList>
    </citation>
    <scope>NUCLEOTIDE SEQUENCE [LARGE SCALE GENOMIC DNA]</scope>
    <source>
        <strain evidence="14 15">CBS 309.79</strain>
    </source>
</reference>
<proteinExistence type="inferred from homology"/>
<organism evidence="14 15">
    <name type="scientific">Pterulicium gracile</name>
    <dbReference type="NCBI Taxonomy" id="1884261"/>
    <lineage>
        <taxon>Eukaryota</taxon>
        <taxon>Fungi</taxon>
        <taxon>Dikarya</taxon>
        <taxon>Basidiomycota</taxon>
        <taxon>Agaricomycotina</taxon>
        <taxon>Agaricomycetes</taxon>
        <taxon>Agaricomycetidae</taxon>
        <taxon>Agaricales</taxon>
        <taxon>Pleurotineae</taxon>
        <taxon>Pterulaceae</taxon>
        <taxon>Pterulicium</taxon>
    </lineage>
</organism>
<name>A0A5C3QWB0_9AGAR</name>
<keyword evidence="3" id="KW-0509">mRNA transport</keyword>
<evidence type="ECO:0000256" key="3">
    <source>
        <dbReference type="ARBA" id="ARBA00022816"/>
    </source>
</evidence>
<keyword evidence="4" id="KW-0653">Protein transport</keyword>